<proteinExistence type="inferred from homology"/>
<comment type="cofactor">
    <cofactor evidence="2">
        <name>Ca(2+)</name>
        <dbReference type="ChEBI" id="CHEBI:29108"/>
    </cofactor>
</comment>
<dbReference type="GO" id="GO:0043169">
    <property type="term" value="F:cation binding"/>
    <property type="evidence" value="ECO:0007669"/>
    <property type="project" value="InterPro"/>
</dbReference>
<sequence length="835" mass="91316">MAEISVKLRAGSRAAKASAVAGAVCCVVGGSSTLGHWDPKASPKLTQVLNDVLTWEGVVADAKLCSGEQFKFCIWNGHTHEYVWEESGSMHAMPAVGLRLQAFFEAASSDTTSQSSPVLSPSAQTDKLWKVVGGNTGGVLVREGCPLTSTELGRLSTGSLVQEIQIINDRLHYQKLSGDGPASGWISLRLKGKDLVARTSQVQSEFGTRSNEQENVDSGRRTQSAAPTNSKLKIQVTVDHARSPKAAEAGKLDSAACCLVGGIPALGSWDPKQAPKLSQRRLDRSTTIWEGCLDGIEVDAGEQYKYCIFDSVKHLYVWEESGPMHFWPTSAAAHEFEAQQVEATPVAAWPPPTTVPRSAPAAELGSGAEIWIPWTERKRSPEVPHSILHAFHWPFALTSERLRDIGELGFAAVQISPAQKSKPGGEWWTRYQPQDYLTIDGLGSWEDLRKLSEEADSRGLLVIADVVFNHMLVVANCQEWKGAQKSPQQLAALKRRLSDAVGPVFDAEDFQWPWFEMSGEHWDNDNRYEGWGNGEWSELRHCEKVVKVQQQHLQLLLDAGVRGFRFDAVKHMRPEHLAELLSYVRQSGQARFAYGEVLSVDASMHSEYMESLAMPSTDFPLTVYMNHILMNGQEAASEDVATACAKAAHTEGLKIRRAEPDMRPGLCGNSIRFARNHDTVMNPGSFYGLSGSCLSARTCWAWLLSLHDGSVLVFPEDLQSEVSAPLICRALRFRAKLANVASSSEVGLLYLEANGPPGFLIIALRSSERHVCGLTLINLQQTAVKVTSCSLFKKLGPCIFQDEQGSTVKIHDDILETGAGAVSVQALDAAFLVAT</sequence>
<dbReference type="InterPro" id="IPR013784">
    <property type="entry name" value="Carb-bd-like_fold"/>
</dbReference>
<evidence type="ECO:0000313" key="11">
    <source>
        <dbReference type="Proteomes" id="UP000601435"/>
    </source>
</evidence>
<dbReference type="SUPFAM" id="SSF49452">
    <property type="entry name" value="Starch-binding domain-like"/>
    <property type="match status" value="2"/>
</dbReference>
<dbReference type="EC" id="3.2.1.1" evidence="4 7"/>
<keyword evidence="7" id="KW-0378">Hydrolase</keyword>
<feature type="region of interest" description="Disordered" evidence="8">
    <location>
        <begin position="201"/>
        <end position="230"/>
    </location>
</feature>
<accession>A0A812NQ81</accession>
<evidence type="ECO:0000256" key="6">
    <source>
        <dbReference type="RuleBase" id="RU003615"/>
    </source>
</evidence>
<dbReference type="Pfam" id="PF00128">
    <property type="entry name" value="Alpha-amylase"/>
    <property type="match status" value="1"/>
</dbReference>
<dbReference type="InterPro" id="IPR017853">
    <property type="entry name" value="GH"/>
</dbReference>
<evidence type="ECO:0000313" key="10">
    <source>
        <dbReference type="EMBL" id="CAE7323176.1"/>
    </source>
</evidence>
<feature type="compositionally biased region" description="Polar residues" evidence="8">
    <location>
        <begin position="201"/>
        <end position="210"/>
    </location>
</feature>
<organism evidence="10 11">
    <name type="scientific">Symbiodinium necroappetens</name>
    <dbReference type="NCBI Taxonomy" id="1628268"/>
    <lineage>
        <taxon>Eukaryota</taxon>
        <taxon>Sar</taxon>
        <taxon>Alveolata</taxon>
        <taxon>Dinophyceae</taxon>
        <taxon>Suessiales</taxon>
        <taxon>Symbiodiniaceae</taxon>
        <taxon>Symbiodinium</taxon>
    </lineage>
</organism>
<dbReference type="InterPro" id="IPR006046">
    <property type="entry name" value="Alpha_amylase"/>
</dbReference>
<evidence type="ECO:0000256" key="1">
    <source>
        <dbReference type="ARBA" id="ARBA00000548"/>
    </source>
</evidence>
<dbReference type="PRINTS" id="PR00110">
    <property type="entry name" value="ALPHAAMYLASE"/>
</dbReference>
<dbReference type="AlphaFoldDB" id="A0A812NQ81"/>
<dbReference type="SMART" id="SM00642">
    <property type="entry name" value="Aamy"/>
    <property type="match status" value="1"/>
</dbReference>
<keyword evidence="5" id="KW-0106">Calcium</keyword>
<comment type="catalytic activity">
    <reaction evidence="1 7">
        <text>Endohydrolysis of (1-&gt;4)-alpha-D-glucosidic linkages in polysaccharides containing three or more (1-&gt;4)-alpha-linked D-glucose units.</text>
        <dbReference type="EC" id="3.2.1.1"/>
    </reaction>
</comment>
<dbReference type="Gene3D" id="3.20.20.80">
    <property type="entry name" value="Glycosidases"/>
    <property type="match status" value="1"/>
</dbReference>
<evidence type="ECO:0000256" key="8">
    <source>
        <dbReference type="SAM" id="MobiDB-lite"/>
    </source>
</evidence>
<keyword evidence="11" id="KW-1185">Reference proteome</keyword>
<protein>
    <recommendedName>
        <fullName evidence="4 7">Alpha-amylase</fullName>
        <ecNumber evidence="4 7">3.2.1.1</ecNumber>
    </recommendedName>
</protein>
<dbReference type="Gene3D" id="2.60.40.10">
    <property type="entry name" value="Immunoglobulins"/>
    <property type="match status" value="2"/>
</dbReference>
<dbReference type="SUPFAM" id="SSF51445">
    <property type="entry name" value="(Trans)glycosidases"/>
    <property type="match status" value="1"/>
</dbReference>
<keyword evidence="7" id="KW-0119">Carbohydrate metabolism</keyword>
<keyword evidence="7" id="KW-0326">Glycosidase</keyword>
<evidence type="ECO:0000256" key="4">
    <source>
        <dbReference type="ARBA" id="ARBA00012595"/>
    </source>
</evidence>
<dbReference type="GO" id="GO:0005975">
    <property type="term" value="P:carbohydrate metabolic process"/>
    <property type="evidence" value="ECO:0007669"/>
    <property type="project" value="InterPro"/>
</dbReference>
<comment type="caution">
    <text evidence="10">The sequence shown here is derived from an EMBL/GenBank/DDBJ whole genome shotgun (WGS) entry which is preliminary data.</text>
</comment>
<gene>
    <name evidence="10" type="ORF">SNEC2469_LOCUS8126</name>
</gene>
<dbReference type="InterPro" id="IPR006047">
    <property type="entry name" value="GH13_cat_dom"/>
</dbReference>
<evidence type="ECO:0000256" key="5">
    <source>
        <dbReference type="ARBA" id="ARBA00022837"/>
    </source>
</evidence>
<dbReference type="InterPro" id="IPR002044">
    <property type="entry name" value="CBM20"/>
</dbReference>
<dbReference type="OrthoDB" id="550577at2759"/>
<dbReference type="Proteomes" id="UP000601435">
    <property type="component" value="Unassembled WGS sequence"/>
</dbReference>
<dbReference type="EMBL" id="CAJNJA010013523">
    <property type="protein sequence ID" value="CAE7323176.1"/>
    <property type="molecule type" value="Genomic_DNA"/>
</dbReference>
<dbReference type="Pfam" id="PF00686">
    <property type="entry name" value="CBM_20"/>
    <property type="match status" value="1"/>
</dbReference>
<dbReference type="GO" id="GO:0004556">
    <property type="term" value="F:alpha-amylase activity"/>
    <property type="evidence" value="ECO:0007669"/>
    <property type="project" value="UniProtKB-UniRule"/>
</dbReference>
<dbReference type="PANTHER" id="PTHR10357">
    <property type="entry name" value="ALPHA-AMYLASE FAMILY MEMBER"/>
    <property type="match status" value="1"/>
</dbReference>
<dbReference type="GO" id="GO:2001070">
    <property type="term" value="F:starch binding"/>
    <property type="evidence" value="ECO:0007669"/>
    <property type="project" value="InterPro"/>
</dbReference>
<evidence type="ECO:0000259" key="9">
    <source>
        <dbReference type="SMART" id="SM00642"/>
    </source>
</evidence>
<feature type="compositionally biased region" description="Polar residues" evidence="8">
    <location>
        <begin position="221"/>
        <end position="230"/>
    </location>
</feature>
<evidence type="ECO:0000256" key="2">
    <source>
        <dbReference type="ARBA" id="ARBA00001913"/>
    </source>
</evidence>
<reference evidence="10" key="1">
    <citation type="submission" date="2021-02" db="EMBL/GenBank/DDBJ databases">
        <authorList>
            <person name="Dougan E. K."/>
            <person name="Rhodes N."/>
            <person name="Thang M."/>
            <person name="Chan C."/>
        </authorList>
    </citation>
    <scope>NUCLEOTIDE SEQUENCE</scope>
</reference>
<name>A0A812NQ81_9DINO</name>
<evidence type="ECO:0000256" key="7">
    <source>
        <dbReference type="RuleBase" id="RU361134"/>
    </source>
</evidence>
<dbReference type="InterPro" id="IPR013783">
    <property type="entry name" value="Ig-like_fold"/>
</dbReference>
<feature type="domain" description="Glycosyl hydrolase family 13 catalytic" evidence="9">
    <location>
        <begin position="385"/>
        <end position="741"/>
    </location>
</feature>
<evidence type="ECO:0000256" key="3">
    <source>
        <dbReference type="ARBA" id="ARBA00008061"/>
    </source>
</evidence>
<comment type="similarity">
    <text evidence="3 6">Belongs to the glycosyl hydrolase 13 family.</text>
</comment>